<dbReference type="Proteomes" id="UP001326567">
    <property type="component" value="Chromosome"/>
</dbReference>
<sequence length="56" mass="6145">MKPSHYTPQHLIEQILTDLPAIERAAHVDPCAGTAHFTAATQSMLTQSEERGTRDA</sequence>
<accession>A0ABZ0V2M3</accession>
<organism evidence="1 2">
    <name type="scientific">Sulfitobacter faviae</name>
    <dbReference type="NCBI Taxonomy" id="1775881"/>
    <lineage>
        <taxon>Bacteria</taxon>
        <taxon>Pseudomonadati</taxon>
        <taxon>Pseudomonadota</taxon>
        <taxon>Alphaproteobacteria</taxon>
        <taxon>Rhodobacterales</taxon>
        <taxon>Roseobacteraceae</taxon>
        <taxon>Sulfitobacter</taxon>
    </lineage>
</organism>
<dbReference type="RefSeq" id="WP_322329614.1">
    <property type="nucleotide sequence ID" value="NZ_CP139725.1"/>
</dbReference>
<keyword evidence="2" id="KW-1185">Reference proteome</keyword>
<evidence type="ECO:0008006" key="3">
    <source>
        <dbReference type="Google" id="ProtNLM"/>
    </source>
</evidence>
<evidence type="ECO:0000313" key="1">
    <source>
        <dbReference type="EMBL" id="WPZ23138.1"/>
    </source>
</evidence>
<name>A0ABZ0V2M3_9RHOB</name>
<protein>
    <recommendedName>
        <fullName evidence="3">DNA methylase adenine-specific domain-containing protein</fullName>
    </recommendedName>
</protein>
<evidence type="ECO:0000313" key="2">
    <source>
        <dbReference type="Proteomes" id="UP001326567"/>
    </source>
</evidence>
<gene>
    <name evidence="1" type="ORF">T7987_07875</name>
</gene>
<dbReference type="EMBL" id="CP139725">
    <property type="protein sequence ID" value="WPZ23138.1"/>
    <property type="molecule type" value="Genomic_DNA"/>
</dbReference>
<proteinExistence type="predicted"/>
<reference evidence="1 2" key="1">
    <citation type="submission" date="2023-11" db="EMBL/GenBank/DDBJ databases">
        <title>From the Deep-Sea to the Surface: Bacterial Genomes Isolated from the Moytirra Hydrothermal Vent Plume.</title>
        <authorList>
            <person name="Major S.R."/>
        </authorList>
    </citation>
    <scope>NUCLEOTIDE SEQUENCE [LARGE SCALE GENOMIC DNA]</scope>
    <source>
        <strain evidence="1 2">OXR-9</strain>
    </source>
</reference>